<comment type="caution">
    <text evidence="3">The sequence shown here is derived from an EMBL/GenBank/DDBJ whole genome shotgun (WGS) entry which is preliminary data.</text>
</comment>
<evidence type="ECO:0000313" key="3">
    <source>
        <dbReference type="EMBL" id="OGG07123.1"/>
    </source>
</evidence>
<dbReference type="PANTHER" id="PTHR45919">
    <property type="entry name" value="GDP-MAN:MAN(3)GLCNAC(2)-PP-DOL ALPHA-1,2-MANNOSYLTRANSFERASE"/>
    <property type="match status" value="1"/>
</dbReference>
<accession>A0A1F5Z426</accession>
<dbReference type="Gene3D" id="3.40.50.2000">
    <property type="entry name" value="Glycogen Phosphorylase B"/>
    <property type="match status" value="2"/>
</dbReference>
<feature type="domain" description="Glycosyltransferase subfamily 4-like N-terminal" evidence="2">
    <location>
        <begin position="13"/>
        <end position="155"/>
    </location>
</feature>
<dbReference type="Pfam" id="PF00534">
    <property type="entry name" value="Glycos_transf_1"/>
    <property type="match status" value="1"/>
</dbReference>
<evidence type="ECO:0008006" key="5">
    <source>
        <dbReference type="Google" id="ProtNLM"/>
    </source>
</evidence>
<gene>
    <name evidence="3" type="ORF">A2872_02885</name>
</gene>
<organism evidence="3 4">
    <name type="scientific">Candidatus Gottesmanbacteria bacterium RIFCSPHIGHO2_01_FULL_42_12</name>
    <dbReference type="NCBI Taxonomy" id="1798377"/>
    <lineage>
        <taxon>Bacteria</taxon>
        <taxon>Candidatus Gottesmaniibacteriota</taxon>
    </lineage>
</organism>
<dbReference type="GO" id="GO:0016020">
    <property type="term" value="C:membrane"/>
    <property type="evidence" value="ECO:0007669"/>
    <property type="project" value="TreeGrafter"/>
</dbReference>
<reference evidence="3 4" key="1">
    <citation type="journal article" date="2016" name="Nat. Commun.">
        <title>Thousands of microbial genomes shed light on interconnected biogeochemical processes in an aquifer system.</title>
        <authorList>
            <person name="Anantharaman K."/>
            <person name="Brown C.T."/>
            <person name="Hug L.A."/>
            <person name="Sharon I."/>
            <person name="Castelle C.J."/>
            <person name="Probst A.J."/>
            <person name="Thomas B.C."/>
            <person name="Singh A."/>
            <person name="Wilkins M.J."/>
            <person name="Karaoz U."/>
            <person name="Brodie E.L."/>
            <person name="Williams K.H."/>
            <person name="Hubbard S.S."/>
            <person name="Banfield J.F."/>
        </authorList>
    </citation>
    <scope>NUCLEOTIDE SEQUENCE [LARGE SCALE GENOMIC DNA]</scope>
</reference>
<proteinExistence type="predicted"/>
<dbReference type="SUPFAM" id="SSF53756">
    <property type="entry name" value="UDP-Glycosyltransferase/glycogen phosphorylase"/>
    <property type="match status" value="1"/>
</dbReference>
<evidence type="ECO:0000313" key="4">
    <source>
        <dbReference type="Proteomes" id="UP000178681"/>
    </source>
</evidence>
<feature type="domain" description="Glycosyl transferase family 1" evidence="1">
    <location>
        <begin position="160"/>
        <end position="328"/>
    </location>
</feature>
<dbReference type="GO" id="GO:0004377">
    <property type="term" value="F:GDP-Man:Man(3)GlcNAc(2)-PP-Dol alpha-1,2-mannosyltransferase activity"/>
    <property type="evidence" value="ECO:0007669"/>
    <property type="project" value="InterPro"/>
</dbReference>
<dbReference type="InterPro" id="IPR028098">
    <property type="entry name" value="Glyco_trans_4-like_N"/>
</dbReference>
<sequence>MKAGLFSPYLETMGGGERYFVTTAEFFLKQGYQVDLFWKKETDTAKIYDRFGIDIKGVNFVPDLFSNNENRLGRYLATTKYDVLFFLSDGSLPISFAKKTIIHFQVPFTQVKRNLLTHLKLRNAVVICNSMFTKRHIDVSYGINSEVIYPPVDVENFLPGNKENIILGVGRFFAPLHPKKQEVMVEVFKKLKKVGWKLVLIGGVTGVESQKLVENLKSLAKGMDVEIITDSSLPLLRDYYGKAKIFWHAAGFGEDLNSHPERAEHFGMTTVEAMSAGCVPIVYSGGGQREIVENGSNGYLWTDVDELINYTTRLIDDDKLRESLVRMATLRAKLYSKENFFKAMDKIV</sequence>
<evidence type="ECO:0000259" key="2">
    <source>
        <dbReference type="Pfam" id="PF13439"/>
    </source>
</evidence>
<dbReference type="STRING" id="1798377.A2872_02885"/>
<dbReference type="AlphaFoldDB" id="A0A1F5Z426"/>
<dbReference type="PANTHER" id="PTHR45919:SF1">
    <property type="entry name" value="GDP-MAN:MAN(3)GLCNAC(2)-PP-DOL ALPHA-1,2-MANNOSYLTRANSFERASE"/>
    <property type="match status" value="1"/>
</dbReference>
<dbReference type="EMBL" id="MFJG01000015">
    <property type="protein sequence ID" value="OGG07123.1"/>
    <property type="molecule type" value="Genomic_DNA"/>
</dbReference>
<dbReference type="InterPro" id="IPR001296">
    <property type="entry name" value="Glyco_trans_1"/>
</dbReference>
<evidence type="ECO:0000259" key="1">
    <source>
        <dbReference type="Pfam" id="PF00534"/>
    </source>
</evidence>
<dbReference type="Proteomes" id="UP000178681">
    <property type="component" value="Unassembled WGS sequence"/>
</dbReference>
<dbReference type="Pfam" id="PF13439">
    <property type="entry name" value="Glyco_transf_4"/>
    <property type="match status" value="1"/>
</dbReference>
<dbReference type="InterPro" id="IPR038013">
    <property type="entry name" value="ALG11"/>
</dbReference>
<dbReference type="GO" id="GO:0006487">
    <property type="term" value="P:protein N-linked glycosylation"/>
    <property type="evidence" value="ECO:0007669"/>
    <property type="project" value="TreeGrafter"/>
</dbReference>
<name>A0A1F5Z426_9BACT</name>
<protein>
    <recommendedName>
        <fullName evidence="5">Glycosyl transferase family 1 domain-containing protein</fullName>
    </recommendedName>
</protein>